<feature type="domain" description="Aconitase A/isopropylmalate dehydratase small subunit swivel" evidence="11">
    <location>
        <begin position="1"/>
        <end position="123"/>
    </location>
</feature>
<dbReference type="EC" id="4.2.1.33" evidence="10"/>
<keyword evidence="8 10" id="KW-0456">Lyase</keyword>
<evidence type="ECO:0000313" key="13">
    <source>
        <dbReference type="Proteomes" id="UP000641137"/>
    </source>
</evidence>
<dbReference type="InterPro" id="IPR000573">
    <property type="entry name" value="AconitaseA/IPMdHydase_ssu_swvl"/>
</dbReference>
<dbReference type="Pfam" id="PF00694">
    <property type="entry name" value="Aconitase_C"/>
    <property type="match status" value="1"/>
</dbReference>
<comment type="catalytic activity">
    <reaction evidence="1 10">
        <text>(2R,3S)-3-isopropylmalate = (2S)-2-isopropylmalate</text>
        <dbReference type="Rhea" id="RHEA:32287"/>
        <dbReference type="ChEBI" id="CHEBI:1178"/>
        <dbReference type="ChEBI" id="CHEBI:35121"/>
        <dbReference type="EC" id="4.2.1.33"/>
    </reaction>
</comment>
<dbReference type="RefSeq" id="WP_189488406.1">
    <property type="nucleotide sequence ID" value="NZ_BMZO01000003.1"/>
</dbReference>
<dbReference type="InterPro" id="IPR033940">
    <property type="entry name" value="IPMI_Swivel"/>
</dbReference>
<dbReference type="HAMAP" id="MF_01031">
    <property type="entry name" value="LeuD_type1"/>
    <property type="match status" value="1"/>
</dbReference>
<dbReference type="GO" id="GO:0003861">
    <property type="term" value="F:3-isopropylmalate dehydratase activity"/>
    <property type="evidence" value="ECO:0007669"/>
    <property type="project" value="UniProtKB-UniRule"/>
</dbReference>
<evidence type="ECO:0000256" key="8">
    <source>
        <dbReference type="ARBA" id="ARBA00023239"/>
    </source>
</evidence>
<dbReference type="Gene3D" id="3.20.19.10">
    <property type="entry name" value="Aconitase, domain 4"/>
    <property type="match status" value="1"/>
</dbReference>
<protein>
    <recommendedName>
        <fullName evidence="10">3-isopropylmalate dehydratase small subunit</fullName>
        <ecNumber evidence="10">4.2.1.33</ecNumber>
    </recommendedName>
    <alternativeName>
        <fullName evidence="10">Alpha-IPM isomerase</fullName>
        <shortName evidence="10">IPMI</shortName>
    </alternativeName>
    <alternativeName>
        <fullName evidence="10">Isopropylmalate isomerase</fullName>
    </alternativeName>
</protein>
<organism evidence="12 13">
    <name type="scientific">Limoniibacter endophyticus</name>
    <dbReference type="NCBI Taxonomy" id="1565040"/>
    <lineage>
        <taxon>Bacteria</taxon>
        <taxon>Pseudomonadati</taxon>
        <taxon>Pseudomonadota</taxon>
        <taxon>Alphaproteobacteria</taxon>
        <taxon>Hyphomicrobiales</taxon>
        <taxon>Bartonellaceae</taxon>
        <taxon>Limoniibacter</taxon>
    </lineage>
</organism>
<evidence type="ECO:0000259" key="11">
    <source>
        <dbReference type="Pfam" id="PF00694"/>
    </source>
</evidence>
<dbReference type="NCBIfam" id="NF002458">
    <property type="entry name" value="PRK01641.1"/>
    <property type="match status" value="1"/>
</dbReference>
<evidence type="ECO:0000313" key="12">
    <source>
        <dbReference type="EMBL" id="GHC66298.1"/>
    </source>
</evidence>
<evidence type="ECO:0000256" key="6">
    <source>
        <dbReference type="ARBA" id="ARBA00022430"/>
    </source>
</evidence>
<dbReference type="SUPFAM" id="SSF52016">
    <property type="entry name" value="LeuD/IlvD-like"/>
    <property type="match status" value="1"/>
</dbReference>
<dbReference type="PANTHER" id="PTHR43345">
    <property type="entry name" value="3-ISOPROPYLMALATE DEHYDRATASE SMALL SUBUNIT 2-RELATED-RELATED"/>
    <property type="match status" value="1"/>
</dbReference>
<evidence type="ECO:0000256" key="9">
    <source>
        <dbReference type="ARBA" id="ARBA00023304"/>
    </source>
</evidence>
<evidence type="ECO:0000256" key="1">
    <source>
        <dbReference type="ARBA" id="ARBA00000491"/>
    </source>
</evidence>
<dbReference type="EMBL" id="BMZO01000003">
    <property type="protein sequence ID" value="GHC66298.1"/>
    <property type="molecule type" value="Genomic_DNA"/>
</dbReference>
<comment type="function">
    <text evidence="2 10">Catalyzes the isomerization between 2-isopropylmalate and 3-isopropylmalate, via the formation of 2-isopropylmaleate.</text>
</comment>
<dbReference type="GO" id="GO:0009316">
    <property type="term" value="C:3-isopropylmalate dehydratase complex"/>
    <property type="evidence" value="ECO:0007669"/>
    <property type="project" value="InterPro"/>
</dbReference>
<dbReference type="NCBIfam" id="TIGR00171">
    <property type="entry name" value="leuD"/>
    <property type="match status" value="1"/>
</dbReference>
<evidence type="ECO:0000256" key="4">
    <source>
        <dbReference type="ARBA" id="ARBA00009845"/>
    </source>
</evidence>
<dbReference type="Proteomes" id="UP000641137">
    <property type="component" value="Unassembled WGS sequence"/>
</dbReference>
<accession>A0A8J3DKZ8</accession>
<dbReference type="CDD" id="cd01577">
    <property type="entry name" value="IPMI_Swivel"/>
    <property type="match status" value="1"/>
</dbReference>
<reference evidence="12" key="2">
    <citation type="submission" date="2020-09" db="EMBL/GenBank/DDBJ databases">
        <authorList>
            <person name="Sun Q."/>
            <person name="Kim S."/>
        </authorList>
    </citation>
    <scope>NUCLEOTIDE SEQUENCE</scope>
    <source>
        <strain evidence="12">KCTC 42097</strain>
    </source>
</reference>
<dbReference type="InterPro" id="IPR050075">
    <property type="entry name" value="LeuD"/>
</dbReference>
<dbReference type="AlphaFoldDB" id="A0A8J3DKZ8"/>
<keyword evidence="13" id="KW-1185">Reference proteome</keyword>
<keyword evidence="7 10" id="KW-0028">Amino-acid biosynthesis</keyword>
<keyword evidence="6 10" id="KW-0432">Leucine biosynthesis</keyword>
<evidence type="ECO:0000256" key="10">
    <source>
        <dbReference type="HAMAP-Rule" id="MF_01031"/>
    </source>
</evidence>
<comment type="caution">
    <text evidence="12">The sequence shown here is derived from an EMBL/GenBank/DDBJ whole genome shotgun (WGS) entry which is preliminary data.</text>
</comment>
<gene>
    <name evidence="10 12" type="primary">leuD</name>
    <name evidence="12" type="ORF">GCM10010136_09260</name>
</gene>
<evidence type="ECO:0000256" key="3">
    <source>
        <dbReference type="ARBA" id="ARBA00004729"/>
    </source>
</evidence>
<proteinExistence type="inferred from homology"/>
<dbReference type="InterPro" id="IPR004431">
    <property type="entry name" value="3-IsopropMal_deHydase_ssu"/>
</dbReference>
<comment type="subunit">
    <text evidence="5 10">Heterodimer of LeuC and LeuD.</text>
</comment>
<comment type="similarity">
    <text evidence="4 10">Belongs to the LeuD family. LeuD type 1 subfamily.</text>
</comment>
<dbReference type="InterPro" id="IPR015928">
    <property type="entry name" value="Aconitase/3IPM_dehydase_swvl"/>
</dbReference>
<reference evidence="12" key="1">
    <citation type="journal article" date="2014" name="Int. J. Syst. Evol. Microbiol.">
        <title>Complete genome sequence of Corynebacterium casei LMG S-19264T (=DSM 44701T), isolated from a smear-ripened cheese.</title>
        <authorList>
            <consortium name="US DOE Joint Genome Institute (JGI-PGF)"/>
            <person name="Walter F."/>
            <person name="Albersmeier A."/>
            <person name="Kalinowski J."/>
            <person name="Ruckert C."/>
        </authorList>
    </citation>
    <scope>NUCLEOTIDE SEQUENCE</scope>
    <source>
        <strain evidence="12">KCTC 42097</strain>
    </source>
</reference>
<name>A0A8J3DKZ8_9HYPH</name>
<comment type="pathway">
    <text evidence="3 10">Amino-acid biosynthesis; L-leucine biosynthesis; L-leucine from 3-methyl-2-oxobutanoate: step 2/4.</text>
</comment>
<evidence type="ECO:0000256" key="7">
    <source>
        <dbReference type="ARBA" id="ARBA00022605"/>
    </source>
</evidence>
<dbReference type="UniPathway" id="UPA00048">
    <property type="reaction ID" value="UER00071"/>
</dbReference>
<dbReference type="PANTHER" id="PTHR43345:SF5">
    <property type="entry name" value="3-ISOPROPYLMALATE DEHYDRATASE SMALL SUBUNIT"/>
    <property type="match status" value="1"/>
</dbReference>
<sequence length="205" mass="23201">MKAFTKETAMAAVIPGENVDTDQIIPARFLKMDRAQGYGQFMFHDQRFDKDGKEIADFVLNREPFRHAKILVTDENFGCGSSREGAVYAMVDYGIRAVIGPSFGDIFYNNALKNGMIPVRLPAGQVDVLRCQIENGPVRDITIDLENSRVDLPDGTQAPIEIDPFWRECLLRGVDEIELTMGYLPQIEAFEKDYLSQMRWITTQA</sequence>
<evidence type="ECO:0000256" key="2">
    <source>
        <dbReference type="ARBA" id="ARBA00002695"/>
    </source>
</evidence>
<evidence type="ECO:0000256" key="5">
    <source>
        <dbReference type="ARBA" id="ARBA00011271"/>
    </source>
</evidence>
<dbReference type="GO" id="GO:0009098">
    <property type="term" value="P:L-leucine biosynthetic process"/>
    <property type="evidence" value="ECO:0007669"/>
    <property type="project" value="UniProtKB-UniRule"/>
</dbReference>
<keyword evidence="9 10" id="KW-0100">Branched-chain amino acid biosynthesis</keyword>